<dbReference type="STRING" id="366602.Caul_0852"/>
<dbReference type="SMART" id="SM00388">
    <property type="entry name" value="HisKA"/>
    <property type="match status" value="1"/>
</dbReference>
<dbReference type="Gene3D" id="3.30.565.10">
    <property type="entry name" value="Histidine kinase-like ATPase, C-terminal domain"/>
    <property type="match status" value="1"/>
</dbReference>
<protein>
    <recommendedName>
        <fullName evidence="3">histidine kinase</fullName>
        <ecNumber evidence="3">2.7.13.3</ecNumber>
    </recommendedName>
</protein>
<dbReference type="Pfam" id="PF00072">
    <property type="entry name" value="Response_reg"/>
    <property type="match status" value="1"/>
</dbReference>
<dbReference type="InterPro" id="IPR003661">
    <property type="entry name" value="HisK_dim/P_dom"/>
</dbReference>
<evidence type="ECO:0000256" key="1">
    <source>
        <dbReference type="ARBA" id="ARBA00000085"/>
    </source>
</evidence>
<dbReference type="FunFam" id="1.10.287.130:FF:000004">
    <property type="entry name" value="Ethylene receptor 1"/>
    <property type="match status" value="1"/>
</dbReference>
<evidence type="ECO:0000256" key="4">
    <source>
        <dbReference type="ARBA" id="ARBA00022553"/>
    </source>
</evidence>
<evidence type="ECO:0000256" key="10">
    <source>
        <dbReference type="ARBA" id="ARBA00022989"/>
    </source>
</evidence>
<dbReference type="InterPro" id="IPR036097">
    <property type="entry name" value="HisK_dim/P_sf"/>
</dbReference>
<evidence type="ECO:0000256" key="8">
    <source>
        <dbReference type="ARBA" id="ARBA00022777"/>
    </source>
</evidence>
<dbReference type="PRINTS" id="PR00344">
    <property type="entry name" value="BCTRLSENSOR"/>
</dbReference>
<dbReference type="InterPro" id="IPR003594">
    <property type="entry name" value="HATPase_dom"/>
</dbReference>
<proteinExistence type="predicted"/>
<keyword evidence="11" id="KW-0902">Two-component regulatory system</keyword>
<dbReference type="GO" id="GO:0005886">
    <property type="term" value="C:plasma membrane"/>
    <property type="evidence" value="ECO:0007669"/>
    <property type="project" value="TreeGrafter"/>
</dbReference>
<feature type="domain" description="Response regulatory" evidence="17">
    <location>
        <begin position="723"/>
        <end position="839"/>
    </location>
</feature>
<dbReference type="CDD" id="cd16922">
    <property type="entry name" value="HATPase_EvgS-ArcB-TorS-like"/>
    <property type="match status" value="1"/>
</dbReference>
<dbReference type="GO" id="GO:0005524">
    <property type="term" value="F:ATP binding"/>
    <property type="evidence" value="ECO:0007669"/>
    <property type="project" value="UniProtKB-KW"/>
</dbReference>
<evidence type="ECO:0000259" key="16">
    <source>
        <dbReference type="PROSITE" id="PS50109"/>
    </source>
</evidence>
<dbReference type="InterPro" id="IPR011006">
    <property type="entry name" value="CheY-like_superfamily"/>
</dbReference>
<dbReference type="CDD" id="cd00082">
    <property type="entry name" value="HisKA"/>
    <property type="match status" value="1"/>
</dbReference>
<evidence type="ECO:0000256" key="5">
    <source>
        <dbReference type="ARBA" id="ARBA00022679"/>
    </source>
</evidence>
<keyword evidence="5" id="KW-0808">Transferase</keyword>
<keyword evidence="10 14" id="KW-1133">Transmembrane helix</keyword>
<dbReference type="Pfam" id="PF02518">
    <property type="entry name" value="HATPase_c"/>
    <property type="match status" value="1"/>
</dbReference>
<dbReference type="eggNOG" id="COG0784">
    <property type="taxonomic scope" value="Bacteria"/>
</dbReference>
<dbReference type="InterPro" id="IPR001789">
    <property type="entry name" value="Sig_transdc_resp-reg_receiver"/>
</dbReference>
<dbReference type="InterPro" id="IPR036890">
    <property type="entry name" value="HATPase_C_sf"/>
</dbReference>
<keyword evidence="12 14" id="KW-0472">Membrane</keyword>
<dbReference type="PROSITE" id="PS50109">
    <property type="entry name" value="HIS_KIN"/>
    <property type="match status" value="1"/>
</dbReference>
<evidence type="ECO:0000256" key="2">
    <source>
        <dbReference type="ARBA" id="ARBA00004370"/>
    </source>
</evidence>
<dbReference type="PANTHER" id="PTHR43047:SF71">
    <property type="entry name" value="HISTIDINE KINASE CONTAINING CHEY-HOMOLOGOUS RECEIVER DOMAIN-RELATED"/>
    <property type="match status" value="1"/>
</dbReference>
<dbReference type="KEGG" id="cak:Caul_0852"/>
<dbReference type="PROSITE" id="PS50110">
    <property type="entry name" value="RESPONSE_REGULATORY"/>
    <property type="match status" value="1"/>
</dbReference>
<comment type="subcellular location">
    <subcellularLocation>
        <location evidence="2">Membrane</location>
    </subcellularLocation>
</comment>
<reference evidence="18" key="1">
    <citation type="submission" date="2008-01" db="EMBL/GenBank/DDBJ databases">
        <title>Complete sequence of chromosome of Caulobacter sp. K31.</title>
        <authorList>
            <consortium name="US DOE Joint Genome Institute"/>
            <person name="Copeland A."/>
            <person name="Lucas S."/>
            <person name="Lapidus A."/>
            <person name="Barry K."/>
            <person name="Glavina del Rio T."/>
            <person name="Dalin E."/>
            <person name="Tice H."/>
            <person name="Pitluck S."/>
            <person name="Bruce D."/>
            <person name="Goodwin L."/>
            <person name="Thompson L.S."/>
            <person name="Brettin T."/>
            <person name="Detter J.C."/>
            <person name="Han C."/>
            <person name="Schmutz J."/>
            <person name="Larimer F."/>
            <person name="Land M."/>
            <person name="Hauser L."/>
            <person name="Kyrpides N."/>
            <person name="Kim E."/>
            <person name="Stephens C."/>
            <person name="Richardson P."/>
        </authorList>
    </citation>
    <scope>NUCLEOTIDE SEQUENCE [LARGE SCALE GENOMIC DNA]</scope>
    <source>
        <strain evidence="18">K31</strain>
    </source>
</reference>
<dbReference type="InterPro" id="IPR004358">
    <property type="entry name" value="Sig_transdc_His_kin-like_C"/>
</dbReference>
<dbReference type="Gene3D" id="3.40.50.2300">
    <property type="match status" value="1"/>
</dbReference>
<feature type="domain" description="Histidine kinase" evidence="16">
    <location>
        <begin position="472"/>
        <end position="694"/>
    </location>
</feature>
<keyword evidence="9" id="KW-0067">ATP-binding</keyword>
<dbReference type="SUPFAM" id="SSF55874">
    <property type="entry name" value="ATPase domain of HSP90 chaperone/DNA topoisomerase II/histidine kinase"/>
    <property type="match status" value="1"/>
</dbReference>
<dbReference type="AlphaFoldDB" id="B0SVE4"/>
<evidence type="ECO:0000256" key="13">
    <source>
        <dbReference type="PROSITE-ProRule" id="PRU00169"/>
    </source>
</evidence>
<feature type="modified residue" description="4-aspartylphosphate" evidence="13">
    <location>
        <position position="772"/>
    </location>
</feature>
<evidence type="ECO:0000256" key="12">
    <source>
        <dbReference type="ARBA" id="ARBA00023136"/>
    </source>
</evidence>
<feature type="chain" id="PRO_5002755181" description="histidine kinase" evidence="15">
    <location>
        <begin position="25"/>
        <end position="859"/>
    </location>
</feature>
<evidence type="ECO:0000256" key="3">
    <source>
        <dbReference type="ARBA" id="ARBA00012438"/>
    </source>
</evidence>
<keyword evidence="7" id="KW-0547">Nucleotide-binding</keyword>
<keyword evidence="4 13" id="KW-0597">Phosphoprotein</keyword>
<dbReference type="SMART" id="SM00387">
    <property type="entry name" value="HATPase_c"/>
    <property type="match status" value="1"/>
</dbReference>
<dbReference type="eggNOG" id="COG0642">
    <property type="taxonomic scope" value="Bacteria"/>
</dbReference>
<dbReference type="SMART" id="SM00448">
    <property type="entry name" value="REC"/>
    <property type="match status" value="1"/>
</dbReference>
<dbReference type="GO" id="GO:0000155">
    <property type="term" value="F:phosphorelay sensor kinase activity"/>
    <property type="evidence" value="ECO:0007669"/>
    <property type="project" value="InterPro"/>
</dbReference>
<dbReference type="PANTHER" id="PTHR43047">
    <property type="entry name" value="TWO-COMPONENT HISTIDINE PROTEIN KINASE"/>
    <property type="match status" value="1"/>
</dbReference>
<evidence type="ECO:0000256" key="15">
    <source>
        <dbReference type="SAM" id="SignalP"/>
    </source>
</evidence>
<feature type="transmembrane region" description="Helical" evidence="14">
    <location>
        <begin position="420"/>
        <end position="444"/>
    </location>
</feature>
<dbReference type="Gene3D" id="1.10.287.130">
    <property type="match status" value="1"/>
</dbReference>
<gene>
    <name evidence="18" type="ordered locus">Caul_0852</name>
</gene>
<dbReference type="EC" id="2.7.13.3" evidence="3"/>
<evidence type="ECO:0000256" key="6">
    <source>
        <dbReference type="ARBA" id="ARBA00022692"/>
    </source>
</evidence>
<evidence type="ECO:0000259" key="17">
    <source>
        <dbReference type="PROSITE" id="PS50110"/>
    </source>
</evidence>
<keyword evidence="15" id="KW-0732">Signal</keyword>
<keyword evidence="8 18" id="KW-0418">Kinase</keyword>
<dbReference type="EMBL" id="CP000927">
    <property type="protein sequence ID" value="ABZ69983.1"/>
    <property type="molecule type" value="Genomic_DNA"/>
</dbReference>
<dbReference type="Pfam" id="PF00512">
    <property type="entry name" value="HisKA"/>
    <property type="match status" value="1"/>
</dbReference>
<accession>B0SVE4</accession>
<dbReference type="HOGENOM" id="CLU_000445_114_15_5"/>
<dbReference type="InterPro" id="IPR005467">
    <property type="entry name" value="His_kinase_dom"/>
</dbReference>
<comment type="catalytic activity">
    <reaction evidence="1">
        <text>ATP + protein L-histidine = ADP + protein N-phospho-L-histidine.</text>
        <dbReference type="EC" id="2.7.13.3"/>
    </reaction>
</comment>
<organism evidence="18">
    <name type="scientific">Caulobacter sp. (strain K31)</name>
    <dbReference type="NCBI Taxonomy" id="366602"/>
    <lineage>
        <taxon>Bacteria</taxon>
        <taxon>Pseudomonadati</taxon>
        <taxon>Pseudomonadota</taxon>
        <taxon>Alphaproteobacteria</taxon>
        <taxon>Caulobacterales</taxon>
        <taxon>Caulobacteraceae</taxon>
        <taxon>Caulobacter</taxon>
    </lineage>
</organism>
<evidence type="ECO:0000256" key="9">
    <source>
        <dbReference type="ARBA" id="ARBA00022840"/>
    </source>
</evidence>
<sequence precursor="true">MRRFVLFLAAIATLVAASGGVASARSVQSAKLDALYREISRDDVRPPSDENEDIERAGRRALRQTGDKRLFGLWAVLYAYKSNQVQPQFDDWIRRVRRVAKDDDDAELRDLVDLLQTAYRHESGGFRTFNEADWVRYLDRSGPNIRMMAAIERIRTLGRSGQWADASRLAAEATSQMERKGDIARPLLAEAHQVHSYTLSYIGDKEGALDHMSQAARLDEGDAFYMRKVERIYDIAYTAADVGELDAAEHFASVHHHMTLAAGDPDLKTWDRYLCARIANARHAPTRILDCLAEGAPELAHPTNRLTGLSLRLRAQARAELGDAVAAKTDLAALRAIPVEALEPDPQAELLLSAYIALAEHRGEDAFRQLDQWRRQDHENTQAALSRNGAQMASALETELRSKRDESRRLTAEVELNRRLAHASIVIAMLLGVLVLGGVGWGFYLRKASVRLKDARGRAEAANEAKSAFLAVMSHELRTPLNGMLGMAQALRTEDLDARQREQVELMIDSGDTLLVLLNDILDLSKIEAGKLEIAPTAGDLVGVCVRLVGGYQPTAREKGVALNFTMDGEPPPLLQFDGVRVRQCLANLLSNALKFTVVGRVDVNLACSPDPGSGRLRVRLTVTDTGIGMSQATVSKLFGAFTQADASTTRTFGGTGLGLNITRRLAQLMHGDILVESRVGEGSTFTLSFLVDASAVAPAEVQAPGFGAVNEEESLSPLHGRRVLVVDDHPVNRRVIKLFLAPFDCDLVEVENGREALDALEAEPFDLVLMDVNMPVMDGLEATRRLRRDPRWMTLPVIALTADVMRSQIDTCLEAGMDAHIAKPIDLRDLLSVMVQVLDKRGAAPAVVGKLEAGCTPA</sequence>
<name>B0SVE4_CAUSK</name>
<dbReference type="OrthoDB" id="7207056at2"/>
<dbReference type="CDD" id="cd17546">
    <property type="entry name" value="REC_hyHK_CKI1_RcsC-like"/>
    <property type="match status" value="1"/>
</dbReference>
<evidence type="ECO:0000256" key="7">
    <source>
        <dbReference type="ARBA" id="ARBA00022741"/>
    </source>
</evidence>
<feature type="signal peptide" evidence="15">
    <location>
        <begin position="1"/>
        <end position="24"/>
    </location>
</feature>
<evidence type="ECO:0000256" key="14">
    <source>
        <dbReference type="SAM" id="Phobius"/>
    </source>
</evidence>
<evidence type="ECO:0000256" key="11">
    <source>
        <dbReference type="ARBA" id="ARBA00023012"/>
    </source>
</evidence>
<dbReference type="FunFam" id="3.30.565.10:FF:000010">
    <property type="entry name" value="Sensor histidine kinase RcsC"/>
    <property type="match status" value="1"/>
</dbReference>
<dbReference type="SUPFAM" id="SSF52172">
    <property type="entry name" value="CheY-like"/>
    <property type="match status" value="1"/>
</dbReference>
<dbReference type="GO" id="GO:0009927">
    <property type="term" value="F:histidine phosphotransfer kinase activity"/>
    <property type="evidence" value="ECO:0007669"/>
    <property type="project" value="TreeGrafter"/>
</dbReference>
<keyword evidence="6 14" id="KW-0812">Transmembrane</keyword>
<dbReference type="SUPFAM" id="SSF47384">
    <property type="entry name" value="Homodimeric domain of signal transducing histidine kinase"/>
    <property type="match status" value="1"/>
</dbReference>
<evidence type="ECO:0000313" key="18">
    <source>
        <dbReference type="EMBL" id="ABZ69983.1"/>
    </source>
</evidence>